<keyword evidence="2 4" id="KW-0067">ATP-binding</keyword>
<dbReference type="SMART" id="SM00382">
    <property type="entry name" value="AAA"/>
    <property type="match status" value="1"/>
</dbReference>
<dbReference type="GO" id="GO:0016887">
    <property type="term" value="F:ATP hydrolysis activity"/>
    <property type="evidence" value="ECO:0007669"/>
    <property type="project" value="InterPro"/>
</dbReference>
<dbReference type="EMBL" id="JAWPBU010000034">
    <property type="protein sequence ID" value="MDW2760974.1"/>
    <property type="molecule type" value="Genomic_DNA"/>
</dbReference>
<sequence length="514" mass="56641">MMMRALSLETVGAGKQFGAFRALDDVSLRVRAGTVHALLGENGAGKSTLVKGIVGYDPLDTGTLLVNGREQEMRTPRDSHGLGIGMVYQHFTVAPGLSVAENLVLSRDDLPWRINWKQERERLTEFMARMPFRLDISRPVSHLAAGEKQKLEILKQLYLDRHFIILDEPTSVLTPQEADEVLGLMRDMAHRGEVSVLMITHKFREVSAYADDVTVLRKGRLVGSTAVAQTSTEQLALWMMGQADTRAFNRDRPAVNEALAPRLELRDLSITGDKGTLAVSGLSLAVRPGEIVGIAGVSGNGQRELTEALLGQRRIRSGEIRVNGKRYLASRRQMQRERVFSLPEEPLRNACIAGMSVADNLALRNYDRPPLCRQGWFIDRRAIHRHARELIGRFQVRPADPGRPIGTLSGGNVQRAVLARELTEDVSVLVVSNPVFGLDFSSVALIHQRIVEARNQGAAVLLLSEDLDELLALSDRIMVIHAGHINYAVDAAAIEDRGELGHYMAGGTQRGSSI</sequence>
<gene>
    <name evidence="4" type="ORF">RYZ67_21180</name>
</gene>
<reference evidence="4" key="1">
    <citation type="submission" date="2023-10" db="EMBL/GenBank/DDBJ databases">
        <title>Fecal carriage and genetic characteristics of carbapenem-resistant Enterobacterales among healthy adults from four provinces of China.</title>
        <authorList>
            <person name="Li Y."/>
            <person name="Zhang R."/>
        </authorList>
    </citation>
    <scope>NUCLEOTIDE SEQUENCE</scope>
    <source>
        <strain evidence="4">HN-136</strain>
    </source>
</reference>
<dbReference type="Pfam" id="PF00005">
    <property type="entry name" value="ABC_tran"/>
    <property type="match status" value="2"/>
</dbReference>
<dbReference type="Proteomes" id="UP001278087">
    <property type="component" value="Unassembled WGS sequence"/>
</dbReference>
<dbReference type="GO" id="GO:0005524">
    <property type="term" value="F:ATP binding"/>
    <property type="evidence" value="ECO:0007669"/>
    <property type="project" value="UniProtKB-KW"/>
</dbReference>
<dbReference type="InterPro" id="IPR027417">
    <property type="entry name" value="P-loop_NTPase"/>
</dbReference>
<dbReference type="SUPFAM" id="SSF52540">
    <property type="entry name" value="P-loop containing nucleoside triphosphate hydrolases"/>
    <property type="match status" value="2"/>
</dbReference>
<dbReference type="InterPro" id="IPR017871">
    <property type="entry name" value="ABC_transporter-like_CS"/>
</dbReference>
<dbReference type="CDD" id="cd03215">
    <property type="entry name" value="ABC_Carb_Monos_II"/>
    <property type="match status" value="1"/>
</dbReference>
<dbReference type="RefSeq" id="WP_198537384.1">
    <property type="nucleotide sequence ID" value="NZ_JADVJE010000021.1"/>
</dbReference>
<dbReference type="PROSITE" id="PS50893">
    <property type="entry name" value="ABC_TRANSPORTER_2"/>
    <property type="match status" value="2"/>
</dbReference>
<evidence type="ECO:0000313" key="4">
    <source>
        <dbReference type="EMBL" id="MDW2760974.1"/>
    </source>
</evidence>
<dbReference type="CDD" id="cd03216">
    <property type="entry name" value="ABC_Carb_Monos_I"/>
    <property type="match status" value="1"/>
</dbReference>
<evidence type="ECO:0000256" key="2">
    <source>
        <dbReference type="ARBA" id="ARBA00022840"/>
    </source>
</evidence>
<evidence type="ECO:0000256" key="1">
    <source>
        <dbReference type="ARBA" id="ARBA00022741"/>
    </source>
</evidence>
<feature type="domain" description="ABC transporter" evidence="3">
    <location>
        <begin position="8"/>
        <end position="243"/>
    </location>
</feature>
<comment type="caution">
    <text evidence="4">The sequence shown here is derived from an EMBL/GenBank/DDBJ whole genome shotgun (WGS) entry which is preliminary data.</text>
</comment>
<dbReference type="Gene3D" id="3.40.50.300">
    <property type="entry name" value="P-loop containing nucleotide triphosphate hydrolases"/>
    <property type="match status" value="2"/>
</dbReference>
<dbReference type="InterPro" id="IPR003439">
    <property type="entry name" value="ABC_transporter-like_ATP-bd"/>
</dbReference>
<evidence type="ECO:0000259" key="3">
    <source>
        <dbReference type="PROSITE" id="PS50893"/>
    </source>
</evidence>
<accession>A0AAP5XY17</accession>
<name>A0AAP5XY17_CITFR</name>
<dbReference type="InterPro" id="IPR003593">
    <property type="entry name" value="AAA+_ATPase"/>
</dbReference>
<dbReference type="InterPro" id="IPR050107">
    <property type="entry name" value="ABC_carbohydrate_import_ATPase"/>
</dbReference>
<keyword evidence="1" id="KW-0547">Nucleotide-binding</keyword>
<protein>
    <submittedName>
        <fullName evidence="4">ABC transporter ATP-binding protein</fullName>
    </submittedName>
</protein>
<feature type="domain" description="ABC transporter" evidence="3">
    <location>
        <begin position="263"/>
        <end position="507"/>
    </location>
</feature>
<evidence type="ECO:0000313" key="5">
    <source>
        <dbReference type="Proteomes" id="UP001278087"/>
    </source>
</evidence>
<proteinExistence type="predicted"/>
<dbReference type="PROSITE" id="PS00211">
    <property type="entry name" value="ABC_TRANSPORTER_1"/>
    <property type="match status" value="1"/>
</dbReference>
<dbReference type="AlphaFoldDB" id="A0AAP5XY17"/>
<organism evidence="4 5">
    <name type="scientific">Citrobacter freundii</name>
    <dbReference type="NCBI Taxonomy" id="546"/>
    <lineage>
        <taxon>Bacteria</taxon>
        <taxon>Pseudomonadati</taxon>
        <taxon>Pseudomonadota</taxon>
        <taxon>Gammaproteobacteria</taxon>
        <taxon>Enterobacterales</taxon>
        <taxon>Enterobacteriaceae</taxon>
        <taxon>Citrobacter</taxon>
        <taxon>Citrobacter freundii complex</taxon>
    </lineage>
</organism>
<dbReference type="PANTHER" id="PTHR43790">
    <property type="entry name" value="CARBOHYDRATE TRANSPORT ATP-BINDING PROTEIN MG119-RELATED"/>
    <property type="match status" value="1"/>
</dbReference>
<dbReference type="PANTHER" id="PTHR43790:SF4">
    <property type="entry name" value="GUANOSINE IMPORT ATP-BINDING PROTEIN NUPO"/>
    <property type="match status" value="1"/>
</dbReference>